<gene>
    <name evidence="2" type="ORF">JFN93_22105</name>
</gene>
<name>A0A8J7SAQ8_9BACT</name>
<dbReference type="InterPro" id="IPR052712">
    <property type="entry name" value="Acid_resist_chaperone_HdeD"/>
</dbReference>
<dbReference type="AlphaFoldDB" id="A0A8J7SAQ8"/>
<feature type="transmembrane region" description="Helical" evidence="1">
    <location>
        <begin position="168"/>
        <end position="190"/>
    </location>
</feature>
<feature type="transmembrane region" description="Helical" evidence="1">
    <location>
        <begin position="30"/>
        <end position="49"/>
    </location>
</feature>
<dbReference type="EMBL" id="JAEMHM010000023">
    <property type="protein sequence ID" value="MBJ6727416.1"/>
    <property type="molecule type" value="Genomic_DNA"/>
</dbReference>
<feature type="transmembrane region" description="Helical" evidence="1">
    <location>
        <begin position="55"/>
        <end position="74"/>
    </location>
</feature>
<keyword evidence="1" id="KW-0472">Membrane</keyword>
<sequence length="197" mass="21344">MRFTTPHGYHFFHHGIFAEQAYDETGLHRGWLAAMGIVFAVLGVIGLGYLTVMTLMSVLFFGGLCIVAGFSQLVQSFSAHGLRNVLPAALLGVLYLFAGAIIYLTPVASSVELTFFLAATLIALGFVRMAFSIEHRTNRYWGWSIASGALSVILGFLIMAQWPVTGLWVIGLFVSLELISHGVTAVVMSLEPKGFGL</sequence>
<organism evidence="2 3">
    <name type="scientific">Geomesophilobacter sediminis</name>
    <dbReference type="NCBI Taxonomy" id="2798584"/>
    <lineage>
        <taxon>Bacteria</taxon>
        <taxon>Pseudomonadati</taxon>
        <taxon>Thermodesulfobacteriota</taxon>
        <taxon>Desulfuromonadia</taxon>
        <taxon>Geobacterales</taxon>
        <taxon>Geobacteraceae</taxon>
        <taxon>Geomesophilobacter</taxon>
    </lineage>
</organism>
<dbReference type="InterPro" id="IPR005325">
    <property type="entry name" value="DUF308_memb"/>
</dbReference>
<reference evidence="2" key="1">
    <citation type="submission" date="2020-12" db="EMBL/GenBank/DDBJ databases">
        <title>Geomonas sp. Red875, isolated from river sediment.</title>
        <authorList>
            <person name="Xu Z."/>
            <person name="Zhang Z."/>
            <person name="Masuda Y."/>
            <person name="Itoh H."/>
            <person name="Senoo K."/>
        </authorList>
    </citation>
    <scope>NUCLEOTIDE SEQUENCE</scope>
    <source>
        <strain evidence="2">Red875</strain>
    </source>
</reference>
<keyword evidence="1" id="KW-0812">Transmembrane</keyword>
<dbReference type="Proteomes" id="UP000636888">
    <property type="component" value="Unassembled WGS sequence"/>
</dbReference>
<dbReference type="PANTHER" id="PTHR34989:SF1">
    <property type="entry name" value="PROTEIN HDED"/>
    <property type="match status" value="1"/>
</dbReference>
<evidence type="ECO:0000313" key="2">
    <source>
        <dbReference type="EMBL" id="MBJ6727416.1"/>
    </source>
</evidence>
<comment type="caution">
    <text evidence="2">The sequence shown here is derived from an EMBL/GenBank/DDBJ whole genome shotgun (WGS) entry which is preliminary data.</text>
</comment>
<feature type="transmembrane region" description="Helical" evidence="1">
    <location>
        <begin position="143"/>
        <end position="162"/>
    </location>
</feature>
<dbReference type="GO" id="GO:0005886">
    <property type="term" value="C:plasma membrane"/>
    <property type="evidence" value="ECO:0007669"/>
    <property type="project" value="TreeGrafter"/>
</dbReference>
<proteinExistence type="predicted"/>
<protein>
    <submittedName>
        <fullName evidence="2">HdeD family acid-resistance protein</fullName>
    </submittedName>
</protein>
<accession>A0A8J7SAQ8</accession>
<evidence type="ECO:0000256" key="1">
    <source>
        <dbReference type="SAM" id="Phobius"/>
    </source>
</evidence>
<keyword evidence="1" id="KW-1133">Transmembrane helix</keyword>
<keyword evidence="3" id="KW-1185">Reference proteome</keyword>
<feature type="transmembrane region" description="Helical" evidence="1">
    <location>
        <begin position="86"/>
        <end position="107"/>
    </location>
</feature>
<dbReference type="PANTHER" id="PTHR34989">
    <property type="entry name" value="PROTEIN HDED"/>
    <property type="match status" value="1"/>
</dbReference>
<feature type="transmembrane region" description="Helical" evidence="1">
    <location>
        <begin position="113"/>
        <end position="131"/>
    </location>
</feature>
<dbReference type="Pfam" id="PF03729">
    <property type="entry name" value="DUF308"/>
    <property type="match status" value="1"/>
</dbReference>
<evidence type="ECO:0000313" key="3">
    <source>
        <dbReference type="Proteomes" id="UP000636888"/>
    </source>
</evidence>
<dbReference type="RefSeq" id="WP_199386527.1">
    <property type="nucleotide sequence ID" value="NZ_JAEMHM010000023.1"/>
</dbReference>